<dbReference type="Proteomes" id="UP000095282">
    <property type="component" value="Unplaced"/>
</dbReference>
<keyword evidence="1" id="KW-1185">Reference proteome</keyword>
<protein>
    <submittedName>
        <fullName evidence="2">BHLH domain-containing protein</fullName>
    </submittedName>
</protein>
<name>A0A1I7V2F8_9PELO</name>
<evidence type="ECO:0000313" key="2">
    <source>
        <dbReference type="WBParaSite" id="Csp11.Scaffold630.g21727.t1"/>
    </source>
</evidence>
<accession>A0A1I7V2F8</accession>
<dbReference type="AlphaFoldDB" id="A0A1I7V2F8"/>
<evidence type="ECO:0000313" key="1">
    <source>
        <dbReference type="Proteomes" id="UP000095282"/>
    </source>
</evidence>
<organism evidence="1 2">
    <name type="scientific">Caenorhabditis tropicalis</name>
    <dbReference type="NCBI Taxonomy" id="1561998"/>
    <lineage>
        <taxon>Eukaryota</taxon>
        <taxon>Metazoa</taxon>
        <taxon>Ecdysozoa</taxon>
        <taxon>Nematoda</taxon>
        <taxon>Chromadorea</taxon>
        <taxon>Rhabditida</taxon>
        <taxon>Rhabditina</taxon>
        <taxon>Rhabditomorpha</taxon>
        <taxon>Rhabditoidea</taxon>
        <taxon>Rhabditidae</taxon>
        <taxon>Peloderinae</taxon>
        <taxon>Caenorhabditis</taxon>
    </lineage>
</organism>
<dbReference type="WBParaSite" id="Csp11.Scaffold630.g21727.t1">
    <property type="protein sequence ID" value="Csp11.Scaffold630.g21727.t1"/>
    <property type="gene ID" value="Csp11.Scaffold630.g21727"/>
</dbReference>
<sequence>MEPTLSSDNPTRKESTRKYIYDPDRHKMRYDGLNEKFKSLEPFIRSDPSEELSRKEVLKRILNLVMRLKRNCRRLNGLIDGFEKGKCLTISFIKSLRLTNYSNYLVMNGLHYFDKHFREEVESLENKSVVPEEDSEDKPGNHYRKPIKHEIGIAIDNLKKFLVVEKWITDAKDFCQLKVIEKVIDYIQYYKMIMETQRNDPEFISGMEEGQKKATKVAVDYFKTNSLLIPHLKTLELHFEFHLNPLHLLGFPAVPPDVSELLKIFDVPECLQNPIDPVRLKPLLLKYAIPLSDQPSWSSFVGPSSDTLSYRKASSSSF</sequence>
<reference evidence="2" key="1">
    <citation type="submission" date="2016-11" db="UniProtKB">
        <authorList>
            <consortium name="WormBaseParasite"/>
        </authorList>
    </citation>
    <scope>IDENTIFICATION</scope>
</reference>
<proteinExistence type="predicted"/>